<dbReference type="InterPro" id="IPR050680">
    <property type="entry name" value="YpeA/RimI_acetyltransf"/>
</dbReference>
<organism evidence="4">
    <name type="scientific">Cryptosporidium canis</name>
    <dbReference type="NCBI Taxonomy" id="195482"/>
    <lineage>
        <taxon>Eukaryota</taxon>
        <taxon>Sar</taxon>
        <taxon>Alveolata</taxon>
        <taxon>Apicomplexa</taxon>
        <taxon>Conoidasida</taxon>
        <taxon>Coccidia</taxon>
        <taxon>Eucoccidiorida</taxon>
        <taxon>Eimeriorina</taxon>
        <taxon>Cryptosporidiidae</taxon>
        <taxon>Cryptosporidium</taxon>
    </lineage>
</organism>
<name>A0A9D5DFU0_9CRYT</name>
<dbReference type="PROSITE" id="PS51186">
    <property type="entry name" value="GNAT"/>
    <property type="match status" value="1"/>
</dbReference>
<dbReference type="Proteomes" id="UP001067231">
    <property type="component" value="Unassembled WGS sequence"/>
</dbReference>
<dbReference type="InterPro" id="IPR000182">
    <property type="entry name" value="GNAT_dom"/>
</dbReference>
<dbReference type="PANTHER" id="PTHR43420">
    <property type="entry name" value="ACETYLTRANSFERASE"/>
    <property type="match status" value="1"/>
</dbReference>
<dbReference type="CDD" id="cd04301">
    <property type="entry name" value="NAT_SF"/>
    <property type="match status" value="1"/>
</dbReference>
<dbReference type="GO" id="GO:0016747">
    <property type="term" value="F:acyltransferase activity, transferring groups other than amino-acyl groups"/>
    <property type="evidence" value="ECO:0007669"/>
    <property type="project" value="InterPro"/>
</dbReference>
<dbReference type="InterPro" id="IPR016181">
    <property type="entry name" value="Acyl_CoA_acyltransferase"/>
</dbReference>
<accession>A0A9D5DFU0</accession>
<dbReference type="AlphaFoldDB" id="A0A9D5DFU0"/>
<evidence type="ECO:0000259" key="3">
    <source>
        <dbReference type="PROSITE" id="PS51186"/>
    </source>
</evidence>
<dbReference type="SUPFAM" id="SSF55729">
    <property type="entry name" value="Acyl-CoA N-acyltransferases (Nat)"/>
    <property type="match status" value="1"/>
</dbReference>
<dbReference type="OrthoDB" id="10039976at2759"/>
<evidence type="ECO:0000256" key="2">
    <source>
        <dbReference type="ARBA" id="ARBA00023315"/>
    </source>
</evidence>
<feature type="domain" description="N-acetyltransferase" evidence="3">
    <location>
        <begin position="5"/>
        <end position="152"/>
    </location>
</feature>
<keyword evidence="2" id="KW-0012">Acyltransferase</keyword>
<dbReference type="Gene3D" id="3.40.630.30">
    <property type="match status" value="1"/>
</dbReference>
<reference evidence="4" key="1">
    <citation type="submission" date="2022-10" db="EMBL/GenBank/DDBJ databases">
        <title>Adaptive evolution leads to modifications in subtelomeric GC content in a zoonotic Cryptosporidium species.</title>
        <authorList>
            <person name="Li J."/>
            <person name="Feng Y."/>
            <person name="Xiao L."/>
        </authorList>
    </citation>
    <scope>NUCLEOTIDE SEQUENCE</scope>
    <source>
        <strain evidence="4">33844</strain>
    </source>
</reference>
<gene>
    <name evidence="4" type="ORF">OJ253_2186</name>
</gene>
<sequence length="152" mass="17564">MSSSFEVRKATADDYFEIRELISGVTRCTESLDKNEVEERFRLSSYHPYCLVDTDSDKIIGYAGFYIIPHLGRKNDSRIEHVIISPEYRNRGLGRLLCQQIIYDAKNKFDCGRIDLTVESPIAKKLYSSLGFEIVNTEVMRNSIFDLPPRKD</sequence>
<dbReference type="EMBL" id="JAPCXC010000054">
    <property type="protein sequence ID" value="KAJ1607834.1"/>
    <property type="molecule type" value="Genomic_DNA"/>
</dbReference>
<dbReference type="PANTHER" id="PTHR43420:SF51">
    <property type="entry name" value="PEPTIDYL-LYSINE N-ACETYLTRANSFERASE YIAC"/>
    <property type="match status" value="1"/>
</dbReference>
<protein>
    <submittedName>
        <fullName evidence="4">Ribosomal-protein-alanine acetyltransferase</fullName>
    </submittedName>
</protein>
<keyword evidence="1" id="KW-0808">Transferase</keyword>
<comment type="caution">
    <text evidence="4">The sequence shown here is derived from an EMBL/GenBank/DDBJ whole genome shotgun (WGS) entry which is preliminary data.</text>
</comment>
<evidence type="ECO:0000256" key="1">
    <source>
        <dbReference type="ARBA" id="ARBA00022679"/>
    </source>
</evidence>
<dbReference type="Pfam" id="PF00583">
    <property type="entry name" value="Acetyltransf_1"/>
    <property type="match status" value="1"/>
</dbReference>
<evidence type="ECO:0000313" key="4">
    <source>
        <dbReference type="EMBL" id="KAJ1607834.1"/>
    </source>
</evidence>
<proteinExistence type="predicted"/>